<dbReference type="Proteomes" id="UP000749646">
    <property type="component" value="Unassembled WGS sequence"/>
</dbReference>
<evidence type="ECO:0000256" key="1">
    <source>
        <dbReference type="ARBA" id="ARBA00023054"/>
    </source>
</evidence>
<dbReference type="SUPFAM" id="SSF57997">
    <property type="entry name" value="Tropomyosin"/>
    <property type="match status" value="1"/>
</dbReference>
<dbReference type="AlphaFoldDB" id="A0A9P6LWV3"/>
<name>A0A9P6LWV3_9FUNG</name>
<evidence type="ECO:0000313" key="3">
    <source>
        <dbReference type="EMBL" id="KAF9948021.1"/>
    </source>
</evidence>
<dbReference type="Gene3D" id="1.20.5.170">
    <property type="match status" value="1"/>
</dbReference>
<evidence type="ECO:0000313" key="4">
    <source>
        <dbReference type="Proteomes" id="UP000749646"/>
    </source>
</evidence>
<dbReference type="InterPro" id="IPR000533">
    <property type="entry name" value="Tropomyosin"/>
</dbReference>
<proteinExistence type="predicted"/>
<feature type="coiled-coil region" evidence="2">
    <location>
        <begin position="1"/>
        <end position="157"/>
    </location>
</feature>
<gene>
    <name evidence="3" type="ORF">BGZ65_008360</name>
</gene>
<keyword evidence="4" id="KW-1185">Reference proteome</keyword>
<reference evidence="3" key="1">
    <citation type="journal article" date="2020" name="Fungal Divers.">
        <title>Resolving the Mortierellaceae phylogeny through synthesis of multi-gene phylogenetics and phylogenomics.</title>
        <authorList>
            <person name="Vandepol N."/>
            <person name="Liber J."/>
            <person name="Desiro A."/>
            <person name="Na H."/>
            <person name="Kennedy M."/>
            <person name="Barry K."/>
            <person name="Grigoriev I.V."/>
            <person name="Miller A.N."/>
            <person name="O'Donnell K."/>
            <person name="Stajich J.E."/>
            <person name="Bonito G."/>
        </authorList>
    </citation>
    <scope>NUCLEOTIDE SEQUENCE</scope>
    <source>
        <strain evidence="3">MES-2147</strain>
    </source>
</reference>
<keyword evidence="1 2" id="KW-0175">Coiled coil</keyword>
<evidence type="ECO:0008006" key="5">
    <source>
        <dbReference type="Google" id="ProtNLM"/>
    </source>
</evidence>
<sequence>MEKFKERLASVRAEVDTAVARAEAAEAKIKILNDEHTQKDHEITSQRNKLARADEDLARAEDRVAETRINMDGGETPKNVGDVLMRKVSLLESELDNAERNLRDTVDKLRQMDIKAEQFERKVQQLELEKAEYETKVEDLNSKYNEAKKEMDRIIEGIDGL</sequence>
<comment type="caution">
    <text evidence="3">The sequence shown here is derived from an EMBL/GenBank/DDBJ whole genome shotgun (WGS) entry which is preliminary data.</text>
</comment>
<dbReference type="OrthoDB" id="128924at2759"/>
<protein>
    <recommendedName>
        <fullName evidence="5">Tropomyosin</fullName>
    </recommendedName>
</protein>
<dbReference type="EMBL" id="JAAAHW010007478">
    <property type="protein sequence ID" value="KAF9948021.1"/>
    <property type="molecule type" value="Genomic_DNA"/>
</dbReference>
<organism evidence="3 4">
    <name type="scientific">Modicella reniformis</name>
    <dbReference type="NCBI Taxonomy" id="1440133"/>
    <lineage>
        <taxon>Eukaryota</taxon>
        <taxon>Fungi</taxon>
        <taxon>Fungi incertae sedis</taxon>
        <taxon>Mucoromycota</taxon>
        <taxon>Mortierellomycotina</taxon>
        <taxon>Mortierellomycetes</taxon>
        <taxon>Mortierellales</taxon>
        <taxon>Mortierellaceae</taxon>
        <taxon>Modicella</taxon>
    </lineage>
</organism>
<evidence type="ECO:0000256" key="2">
    <source>
        <dbReference type="SAM" id="Coils"/>
    </source>
</evidence>
<accession>A0A9P6LWV3</accession>
<dbReference type="Gene3D" id="1.20.5.340">
    <property type="match status" value="1"/>
</dbReference>
<dbReference type="Pfam" id="PF00261">
    <property type="entry name" value="Tropomyosin"/>
    <property type="match status" value="2"/>
</dbReference>